<dbReference type="STRING" id="1121322.SAMN02745136_00993"/>
<reference evidence="2 3" key="1">
    <citation type="submission" date="2016-11" db="EMBL/GenBank/DDBJ databases">
        <authorList>
            <person name="Jaros S."/>
            <person name="Januszkiewicz K."/>
            <person name="Wedrychowicz H."/>
        </authorList>
    </citation>
    <scope>NUCLEOTIDE SEQUENCE [LARGE SCALE GENOMIC DNA]</scope>
    <source>
        <strain evidence="2 3">DSM 15929</strain>
    </source>
</reference>
<feature type="transmembrane region" description="Helical" evidence="1">
    <location>
        <begin position="293"/>
        <end position="311"/>
    </location>
</feature>
<accession>A0A1M6MFY7</accession>
<evidence type="ECO:0000256" key="1">
    <source>
        <dbReference type="SAM" id="Phobius"/>
    </source>
</evidence>
<sequence>MATVYRKLLKNSIIIPILLLILLALSVKYSAYKESGSRALSERKAEVLIINRDMGSELSSSFLKYLGRYCKLVVSDSSDAYLDYLSNIQYDFILDIPQYYQKEFMAGHNPVISMADTGKNEALPLKYMVDGYLGAAQAYLDENRNITTKELIKRLDSDMQGQVKVNQEQADRKYQNTLFMESFFLKASYALVLLCFFAIGRISSYFGVSGIRKKHEIAPISAARNNFRLLLSNFFFVLACNCIIFILMFLLKPEIGVSWNTFFYFMNFFVYSLCILGLCSIVSALAFKHGINIVLIIFFTAAMGFINGDLVRAGKESLVNIAEFTPVYWFKNINNQIGLLNSFAWTGMHKILYMLGVNILIAGAYFSVSLVINKSRTERI</sequence>
<dbReference type="Proteomes" id="UP000184386">
    <property type="component" value="Unassembled WGS sequence"/>
</dbReference>
<feature type="transmembrane region" description="Helical" evidence="1">
    <location>
        <begin position="229"/>
        <end position="250"/>
    </location>
</feature>
<keyword evidence="1" id="KW-1133">Transmembrane helix</keyword>
<feature type="transmembrane region" description="Helical" evidence="1">
    <location>
        <begin position="12"/>
        <end position="32"/>
    </location>
</feature>
<dbReference type="RefSeq" id="WP_073273495.1">
    <property type="nucleotide sequence ID" value="NZ_FRAC01000007.1"/>
</dbReference>
<feature type="transmembrane region" description="Helical" evidence="1">
    <location>
        <begin position="351"/>
        <end position="372"/>
    </location>
</feature>
<gene>
    <name evidence="2" type="ORF">SAMN02745136_00993</name>
</gene>
<dbReference type="EMBL" id="FRAC01000007">
    <property type="protein sequence ID" value="SHJ82381.1"/>
    <property type="molecule type" value="Genomic_DNA"/>
</dbReference>
<keyword evidence="3" id="KW-1185">Reference proteome</keyword>
<evidence type="ECO:0000313" key="3">
    <source>
        <dbReference type="Proteomes" id="UP000184386"/>
    </source>
</evidence>
<organism evidence="2 3">
    <name type="scientific">Anaerocolumna jejuensis DSM 15929</name>
    <dbReference type="NCBI Taxonomy" id="1121322"/>
    <lineage>
        <taxon>Bacteria</taxon>
        <taxon>Bacillati</taxon>
        <taxon>Bacillota</taxon>
        <taxon>Clostridia</taxon>
        <taxon>Lachnospirales</taxon>
        <taxon>Lachnospiraceae</taxon>
        <taxon>Anaerocolumna</taxon>
    </lineage>
</organism>
<evidence type="ECO:0008006" key="4">
    <source>
        <dbReference type="Google" id="ProtNLM"/>
    </source>
</evidence>
<evidence type="ECO:0000313" key="2">
    <source>
        <dbReference type="EMBL" id="SHJ82381.1"/>
    </source>
</evidence>
<dbReference type="OrthoDB" id="9774039at2"/>
<feature type="transmembrane region" description="Helical" evidence="1">
    <location>
        <begin position="262"/>
        <end position="286"/>
    </location>
</feature>
<protein>
    <recommendedName>
        <fullName evidence="4">ABC-2 family transporter protein</fullName>
    </recommendedName>
</protein>
<proteinExistence type="predicted"/>
<dbReference type="AlphaFoldDB" id="A0A1M6MFY7"/>
<keyword evidence="1" id="KW-0812">Transmembrane</keyword>
<feature type="transmembrane region" description="Helical" evidence="1">
    <location>
        <begin position="187"/>
        <end position="208"/>
    </location>
</feature>
<keyword evidence="1" id="KW-0472">Membrane</keyword>
<name>A0A1M6MFY7_9FIRM</name>